<sequence length="114" mass="12834">MGIMLGMDERCDGTRDEGCFDGEVDSVVPVVEGLSSAQRELLIFERRWSGAVGLGGKEQEMRAVFGVTPTRYYQWLNAVVDLPAAMEFDPVLVKRLQRMRQGRARSRAVRRLVS</sequence>
<name>A0AA46BLJ8_9MICO</name>
<protein>
    <submittedName>
        <fullName evidence="1">Protein of uncharacterized function (DUF3263)</fullName>
    </submittedName>
</protein>
<comment type="caution">
    <text evidence="1">The sequence shown here is derived from an EMBL/GenBank/DDBJ whole genome shotgun (WGS) entry which is preliminary data.</text>
</comment>
<proteinExistence type="predicted"/>
<dbReference type="EMBL" id="UFYA01000001">
    <property type="protein sequence ID" value="STD04598.1"/>
    <property type="molecule type" value="Genomic_DNA"/>
</dbReference>
<organism evidence="1 2">
    <name type="scientific">Dermatophilus congolensis</name>
    <dbReference type="NCBI Taxonomy" id="1863"/>
    <lineage>
        <taxon>Bacteria</taxon>
        <taxon>Bacillati</taxon>
        <taxon>Actinomycetota</taxon>
        <taxon>Actinomycetes</taxon>
        <taxon>Micrococcales</taxon>
        <taxon>Dermatophilaceae</taxon>
        <taxon>Dermatophilus</taxon>
    </lineage>
</organism>
<dbReference type="AlphaFoldDB" id="A0AA46BLJ8"/>
<accession>A0AA46BLJ8</accession>
<reference evidence="1 2" key="1">
    <citation type="submission" date="2018-06" db="EMBL/GenBank/DDBJ databases">
        <authorList>
            <consortium name="Pathogen Informatics"/>
            <person name="Doyle S."/>
        </authorList>
    </citation>
    <scope>NUCLEOTIDE SEQUENCE [LARGE SCALE GENOMIC DNA]</scope>
    <source>
        <strain evidence="1 2">NCTC7915</strain>
    </source>
</reference>
<evidence type="ECO:0000313" key="1">
    <source>
        <dbReference type="EMBL" id="STD04598.1"/>
    </source>
</evidence>
<dbReference type="Pfam" id="PF11662">
    <property type="entry name" value="DUF3263"/>
    <property type="match status" value="1"/>
</dbReference>
<dbReference type="InterPro" id="IPR021678">
    <property type="entry name" value="DUF3263"/>
</dbReference>
<evidence type="ECO:0000313" key="2">
    <source>
        <dbReference type="Proteomes" id="UP000254118"/>
    </source>
</evidence>
<gene>
    <name evidence="1" type="ORF">NCTC7915_00272</name>
</gene>
<dbReference type="Proteomes" id="UP000254118">
    <property type="component" value="Unassembled WGS sequence"/>
</dbReference>